<dbReference type="AlphaFoldDB" id="A0A0S4QVV4"/>
<keyword evidence="3" id="KW-0560">Oxidoreductase</keyword>
<dbReference type="RefSeq" id="WP_091281862.1">
    <property type="nucleotide sequence ID" value="NZ_FAOZ01000020.1"/>
</dbReference>
<dbReference type="PANTHER" id="PTHR43048">
    <property type="entry name" value="METHYLMALONYL-COA EPIMERASE"/>
    <property type="match status" value="1"/>
</dbReference>
<keyword evidence="1" id="KW-0479">Metal-binding</keyword>
<dbReference type="InterPro" id="IPR037523">
    <property type="entry name" value="VOC_core"/>
</dbReference>
<evidence type="ECO:0000259" key="2">
    <source>
        <dbReference type="PROSITE" id="PS51819"/>
    </source>
</evidence>
<dbReference type="InterPro" id="IPR051785">
    <property type="entry name" value="MMCE/EMCE_epimerase"/>
</dbReference>
<sequence length="135" mass="14645">MPTTAGFNHVATLTADLDNIVKFYSDAFEAVVTFEMAAREGHPRMAILDLGGGAALNVFEVPAEEIIGERRRIGGRGPIDHFGLAVDSLATLEATRDRLRELGADIGEIQRLGGEWSLFFRDPDGMELEVCCHAG</sequence>
<dbReference type="EMBL" id="FAOZ01000020">
    <property type="protein sequence ID" value="CUU58566.1"/>
    <property type="molecule type" value="Genomic_DNA"/>
</dbReference>
<dbReference type="InterPro" id="IPR004360">
    <property type="entry name" value="Glyas_Fos-R_dOase_dom"/>
</dbReference>
<dbReference type="CDD" id="cd06587">
    <property type="entry name" value="VOC"/>
    <property type="match status" value="1"/>
</dbReference>
<dbReference type="GO" id="GO:0051213">
    <property type="term" value="F:dioxygenase activity"/>
    <property type="evidence" value="ECO:0007669"/>
    <property type="project" value="UniProtKB-KW"/>
</dbReference>
<dbReference type="SUPFAM" id="SSF54593">
    <property type="entry name" value="Glyoxalase/Bleomycin resistance protein/Dihydroxybiphenyl dioxygenase"/>
    <property type="match status" value="1"/>
</dbReference>
<organism evidence="3 4">
    <name type="scientific">Parafrankia irregularis</name>
    <dbReference type="NCBI Taxonomy" id="795642"/>
    <lineage>
        <taxon>Bacteria</taxon>
        <taxon>Bacillati</taxon>
        <taxon>Actinomycetota</taxon>
        <taxon>Actinomycetes</taxon>
        <taxon>Frankiales</taxon>
        <taxon>Frankiaceae</taxon>
        <taxon>Parafrankia</taxon>
    </lineage>
</organism>
<protein>
    <submittedName>
        <fullName evidence="3">Catechol 2,3-dioxygenase</fullName>
    </submittedName>
</protein>
<dbReference type="PROSITE" id="PS51819">
    <property type="entry name" value="VOC"/>
    <property type="match status" value="1"/>
</dbReference>
<dbReference type="GO" id="GO:0046491">
    <property type="term" value="P:L-methylmalonyl-CoA metabolic process"/>
    <property type="evidence" value="ECO:0007669"/>
    <property type="project" value="TreeGrafter"/>
</dbReference>
<name>A0A0S4QVV4_9ACTN</name>
<feature type="domain" description="VOC" evidence="2">
    <location>
        <begin position="6"/>
        <end position="133"/>
    </location>
</feature>
<evidence type="ECO:0000313" key="3">
    <source>
        <dbReference type="EMBL" id="CUU58566.1"/>
    </source>
</evidence>
<gene>
    <name evidence="3" type="ORF">Ga0074812_12064</name>
</gene>
<dbReference type="Gene3D" id="3.10.180.10">
    <property type="entry name" value="2,3-Dihydroxybiphenyl 1,2-Dioxygenase, domain 1"/>
    <property type="match status" value="1"/>
</dbReference>
<dbReference type="PANTHER" id="PTHR43048:SF4">
    <property type="entry name" value="RING-CLEAVING DIOXYGENASE-RELATED"/>
    <property type="match status" value="1"/>
</dbReference>
<dbReference type="InterPro" id="IPR029068">
    <property type="entry name" value="Glyas_Bleomycin-R_OHBP_Dase"/>
</dbReference>
<dbReference type="GO" id="GO:0046872">
    <property type="term" value="F:metal ion binding"/>
    <property type="evidence" value="ECO:0007669"/>
    <property type="project" value="UniProtKB-KW"/>
</dbReference>
<dbReference type="Proteomes" id="UP000198802">
    <property type="component" value="Unassembled WGS sequence"/>
</dbReference>
<evidence type="ECO:0000256" key="1">
    <source>
        <dbReference type="ARBA" id="ARBA00022723"/>
    </source>
</evidence>
<keyword evidence="4" id="KW-1185">Reference proteome</keyword>
<dbReference type="Pfam" id="PF00903">
    <property type="entry name" value="Glyoxalase"/>
    <property type="match status" value="1"/>
</dbReference>
<keyword evidence="3" id="KW-0223">Dioxygenase</keyword>
<evidence type="ECO:0000313" key="4">
    <source>
        <dbReference type="Proteomes" id="UP000198802"/>
    </source>
</evidence>
<reference evidence="4" key="1">
    <citation type="submission" date="2015-11" db="EMBL/GenBank/DDBJ databases">
        <authorList>
            <person name="Varghese N."/>
        </authorList>
    </citation>
    <scope>NUCLEOTIDE SEQUENCE [LARGE SCALE GENOMIC DNA]</scope>
    <source>
        <strain evidence="4">DSM 45899</strain>
    </source>
</reference>
<proteinExistence type="predicted"/>
<dbReference type="GO" id="GO:0004493">
    <property type="term" value="F:methylmalonyl-CoA epimerase activity"/>
    <property type="evidence" value="ECO:0007669"/>
    <property type="project" value="TreeGrafter"/>
</dbReference>
<accession>A0A0S4QVV4</accession>